<sequence length="276" mass="31885">MEYLIRIAIGAIIGGLTGYLVFSLLNKYLGKNLKKTNFLIFPIVVTISMVGISNHIITNIFQEREKNKNLEVIFESLERHPIFMLIKEHHPEKFKEIKTKYAAIYQENTKLTEADIYALSYQIGAQATNEFLQKANNEQISNHVKILIDALENTSKTKPDIAFAIVFPDYIININNKELEEFGKNELLMSSIKTIISNKTNSTKTSYFDDVIFETFIKENEKQVQKYNETLSKLTKNNSESERREIFNGYLTFYQNILKLGSNKSGPILRNLLKQH</sequence>
<evidence type="ECO:0000256" key="1">
    <source>
        <dbReference type="SAM" id="Coils"/>
    </source>
</evidence>
<gene>
    <name evidence="3" type="ORF">LEP1GSC202_0340</name>
</gene>
<keyword evidence="2" id="KW-1133">Transmembrane helix</keyword>
<proteinExistence type="predicted"/>
<evidence type="ECO:0000256" key="2">
    <source>
        <dbReference type="SAM" id="Phobius"/>
    </source>
</evidence>
<protein>
    <submittedName>
        <fullName evidence="3">Uncharacterized protein</fullName>
    </submittedName>
</protein>
<dbReference type="AlphaFoldDB" id="A0A5E8HAN7"/>
<reference evidence="3 4" key="1">
    <citation type="submission" date="2013-04" db="EMBL/GenBank/DDBJ databases">
        <authorList>
            <person name="Harkins D.M."/>
            <person name="Durkin A.S."/>
            <person name="Brinkac L.M."/>
            <person name="Haft D.H."/>
            <person name="Selengut J.D."/>
            <person name="Sanka R."/>
            <person name="DePew J."/>
            <person name="Purushe J."/>
            <person name="Hartskeerl R.A."/>
            <person name="Ahmed A."/>
            <person name="van der Linden H."/>
            <person name="Goris M.G.A."/>
            <person name="Vinetz J.M."/>
            <person name="Sutton G.G."/>
            <person name="Nierman W.C."/>
            <person name="Fouts D.E."/>
        </authorList>
    </citation>
    <scope>NUCLEOTIDE SEQUENCE [LARGE SCALE GENOMIC DNA]</scope>
    <source>
        <strain evidence="3 4">Sao Paulo</strain>
    </source>
</reference>
<name>A0A5E8HAN7_9LEPT</name>
<feature type="transmembrane region" description="Helical" evidence="2">
    <location>
        <begin position="6"/>
        <end position="26"/>
    </location>
</feature>
<dbReference type="RefSeq" id="WP_015678421.1">
    <property type="nucleotide sequence ID" value="NZ_AOGX02000027.1"/>
</dbReference>
<evidence type="ECO:0000313" key="3">
    <source>
        <dbReference type="EMBL" id="EOQ87912.1"/>
    </source>
</evidence>
<organism evidence="3 4">
    <name type="scientific">Leptospira yanagawae serovar Saopaulo str. Sao Paulo = ATCC 700523</name>
    <dbReference type="NCBI Taxonomy" id="1249483"/>
    <lineage>
        <taxon>Bacteria</taxon>
        <taxon>Pseudomonadati</taxon>
        <taxon>Spirochaetota</taxon>
        <taxon>Spirochaetia</taxon>
        <taxon>Leptospirales</taxon>
        <taxon>Leptospiraceae</taxon>
        <taxon>Leptospira</taxon>
    </lineage>
</organism>
<keyword evidence="1" id="KW-0175">Coiled coil</keyword>
<evidence type="ECO:0000313" key="4">
    <source>
        <dbReference type="Proteomes" id="UP000013996"/>
    </source>
</evidence>
<dbReference type="Proteomes" id="UP000013996">
    <property type="component" value="Unassembled WGS sequence"/>
</dbReference>
<feature type="coiled-coil region" evidence="1">
    <location>
        <begin position="217"/>
        <end position="244"/>
    </location>
</feature>
<comment type="caution">
    <text evidence="3">The sequence shown here is derived from an EMBL/GenBank/DDBJ whole genome shotgun (WGS) entry which is preliminary data.</text>
</comment>
<accession>A0A5E8HAN7</accession>
<feature type="transmembrane region" description="Helical" evidence="2">
    <location>
        <begin position="38"/>
        <end position="57"/>
    </location>
</feature>
<keyword evidence="2" id="KW-0472">Membrane</keyword>
<keyword evidence="2" id="KW-0812">Transmembrane</keyword>
<dbReference type="EMBL" id="AOGX02000027">
    <property type="protein sequence ID" value="EOQ87912.1"/>
    <property type="molecule type" value="Genomic_DNA"/>
</dbReference>